<evidence type="ECO:0000256" key="3">
    <source>
        <dbReference type="SAM" id="Phobius"/>
    </source>
</evidence>
<reference evidence="6 9" key="3">
    <citation type="submission" date="2018-07" db="EMBL/GenBank/DDBJ databases">
        <title>Leeuwenhoekiella genomics.</title>
        <authorList>
            <person name="Tahon G."/>
            <person name="Willems A."/>
        </authorList>
    </citation>
    <scope>NUCLEOTIDE SEQUENCE [LARGE SCALE GENOMIC DNA]</scope>
    <source>
        <strain evidence="6 9">LMG 24856</strain>
    </source>
</reference>
<feature type="transmembrane region" description="Helical" evidence="3">
    <location>
        <begin position="323"/>
        <end position="343"/>
    </location>
</feature>
<keyword evidence="3" id="KW-0812">Transmembrane</keyword>
<evidence type="ECO:0000313" key="8">
    <source>
        <dbReference type="Proteomes" id="UP000184240"/>
    </source>
</evidence>
<keyword evidence="7" id="KW-0238">DNA-binding</keyword>
<dbReference type="SMART" id="SM00028">
    <property type="entry name" value="TPR"/>
    <property type="match status" value="5"/>
</dbReference>
<keyword evidence="3" id="KW-1133">Transmembrane helix</keyword>
<keyword evidence="1" id="KW-0802">TPR repeat</keyword>
<dbReference type="GO" id="GO:0006355">
    <property type="term" value="P:regulation of DNA-templated transcription"/>
    <property type="evidence" value="ECO:0007669"/>
    <property type="project" value="InterPro"/>
</dbReference>
<dbReference type="InterPro" id="IPR000792">
    <property type="entry name" value="Tscrpt_reg_LuxR_C"/>
</dbReference>
<dbReference type="Proteomes" id="UP000290037">
    <property type="component" value="Unassembled WGS sequence"/>
</dbReference>
<dbReference type="SMART" id="SM00421">
    <property type="entry name" value="HTH_LUXR"/>
    <property type="match status" value="1"/>
</dbReference>
<feature type="repeat" description="TPR" evidence="1">
    <location>
        <begin position="211"/>
        <end position="244"/>
    </location>
</feature>
<feature type="signal peptide" evidence="4">
    <location>
        <begin position="1"/>
        <end position="19"/>
    </location>
</feature>
<dbReference type="PANTHER" id="PTHR10098:SF108">
    <property type="entry name" value="TETRATRICOPEPTIDE REPEAT PROTEIN 28"/>
    <property type="match status" value="1"/>
</dbReference>
<dbReference type="EMBL" id="QOVN01000001">
    <property type="protein sequence ID" value="RXG31306.1"/>
    <property type="molecule type" value="Genomic_DNA"/>
</dbReference>
<dbReference type="AlphaFoldDB" id="A0A1M5WCU6"/>
<feature type="chain" id="PRO_5009914654" evidence="4">
    <location>
        <begin position="20"/>
        <end position="523"/>
    </location>
</feature>
<dbReference type="InterPro" id="IPR016032">
    <property type="entry name" value="Sig_transdc_resp-reg_C-effctor"/>
</dbReference>
<dbReference type="RefSeq" id="WP_072981226.1">
    <property type="nucleotide sequence ID" value="NZ_FQXT01000002.1"/>
</dbReference>
<dbReference type="OrthoDB" id="1090267at2"/>
<dbReference type="InterPro" id="IPR036388">
    <property type="entry name" value="WH-like_DNA-bd_sf"/>
</dbReference>
<evidence type="ECO:0000313" key="7">
    <source>
        <dbReference type="EMBL" id="SHH85301.1"/>
    </source>
</evidence>
<dbReference type="PROSITE" id="PS00622">
    <property type="entry name" value="HTH_LUXR_1"/>
    <property type="match status" value="1"/>
</dbReference>
<gene>
    <name evidence="6" type="ORF">DSM01_447</name>
    <name evidence="7" type="ORF">SAMN04487999_1155</name>
</gene>
<reference evidence="8" key="2">
    <citation type="submission" date="2016-11" db="EMBL/GenBank/DDBJ databases">
        <authorList>
            <person name="Varghese N."/>
            <person name="Submissions S."/>
        </authorList>
    </citation>
    <scope>NUCLEOTIDE SEQUENCE [LARGE SCALE GENOMIC DNA]</scope>
    <source>
        <strain evidence="8">DSM 19859</strain>
    </source>
</reference>
<evidence type="ECO:0000256" key="1">
    <source>
        <dbReference type="PROSITE-ProRule" id="PRU00339"/>
    </source>
</evidence>
<protein>
    <submittedName>
        <fullName evidence="6">DNA-binding CsgD family transcriptional regulator</fullName>
    </submittedName>
    <submittedName>
        <fullName evidence="7">DNA-binding transcriptional regulator, CsgD family</fullName>
    </submittedName>
</protein>
<accession>A0A1M5WCU6</accession>
<evidence type="ECO:0000259" key="5">
    <source>
        <dbReference type="PROSITE" id="PS00622"/>
    </source>
</evidence>
<evidence type="ECO:0000256" key="2">
    <source>
        <dbReference type="SAM" id="Coils"/>
    </source>
</evidence>
<keyword evidence="2" id="KW-0175">Coiled coil</keyword>
<keyword evidence="4" id="KW-0732">Signal</keyword>
<dbReference type="SUPFAM" id="SSF46894">
    <property type="entry name" value="C-terminal effector domain of the bipartite response regulators"/>
    <property type="match status" value="1"/>
</dbReference>
<dbReference type="GO" id="GO:0003677">
    <property type="term" value="F:DNA binding"/>
    <property type="evidence" value="ECO:0007669"/>
    <property type="project" value="UniProtKB-KW"/>
</dbReference>
<dbReference type="SUPFAM" id="SSF48452">
    <property type="entry name" value="TPR-like"/>
    <property type="match status" value="2"/>
</dbReference>
<dbReference type="STRING" id="573501.SAMN04487999_1155"/>
<name>A0A1M5WCU6_9FLAO</name>
<feature type="repeat" description="TPR" evidence="1">
    <location>
        <begin position="172"/>
        <end position="205"/>
    </location>
</feature>
<dbReference type="EMBL" id="FQXT01000002">
    <property type="protein sequence ID" value="SHH85301.1"/>
    <property type="molecule type" value="Genomic_DNA"/>
</dbReference>
<organism evidence="7 8">
    <name type="scientific">Leeuwenhoekiella palythoae</name>
    <dbReference type="NCBI Taxonomy" id="573501"/>
    <lineage>
        <taxon>Bacteria</taxon>
        <taxon>Pseudomonadati</taxon>
        <taxon>Bacteroidota</taxon>
        <taxon>Flavobacteriia</taxon>
        <taxon>Flavobacteriales</taxon>
        <taxon>Flavobacteriaceae</taxon>
        <taxon>Leeuwenhoekiella</taxon>
    </lineage>
</organism>
<evidence type="ECO:0000256" key="4">
    <source>
        <dbReference type="SAM" id="SignalP"/>
    </source>
</evidence>
<feature type="domain" description="HTH luxR-type" evidence="5">
    <location>
        <begin position="480"/>
        <end position="507"/>
    </location>
</feature>
<dbReference type="PANTHER" id="PTHR10098">
    <property type="entry name" value="RAPSYN-RELATED"/>
    <property type="match status" value="1"/>
</dbReference>
<dbReference type="Gene3D" id="1.25.40.10">
    <property type="entry name" value="Tetratricopeptide repeat domain"/>
    <property type="match status" value="2"/>
</dbReference>
<dbReference type="Gene3D" id="1.10.10.10">
    <property type="entry name" value="Winged helix-like DNA-binding domain superfamily/Winged helix DNA-binding domain"/>
    <property type="match status" value="1"/>
</dbReference>
<feature type="coiled-coil region" evidence="2">
    <location>
        <begin position="347"/>
        <end position="379"/>
    </location>
</feature>
<proteinExistence type="predicted"/>
<reference evidence="7" key="1">
    <citation type="submission" date="2016-11" db="EMBL/GenBank/DDBJ databases">
        <authorList>
            <person name="Jaros S."/>
            <person name="Januszkiewicz K."/>
            <person name="Wedrychowicz H."/>
        </authorList>
    </citation>
    <scope>NUCLEOTIDE SEQUENCE [LARGE SCALE GENOMIC DNA]</scope>
    <source>
        <strain evidence="7">DSM 19859</strain>
    </source>
</reference>
<keyword evidence="3" id="KW-0472">Membrane</keyword>
<evidence type="ECO:0000313" key="9">
    <source>
        <dbReference type="Proteomes" id="UP000290037"/>
    </source>
</evidence>
<dbReference type="InterPro" id="IPR011990">
    <property type="entry name" value="TPR-like_helical_dom_sf"/>
</dbReference>
<evidence type="ECO:0000313" key="6">
    <source>
        <dbReference type="EMBL" id="RXG31306.1"/>
    </source>
</evidence>
<keyword evidence="9" id="KW-1185">Reference proteome</keyword>
<dbReference type="PROSITE" id="PS50005">
    <property type="entry name" value="TPR"/>
    <property type="match status" value="2"/>
</dbReference>
<dbReference type="InterPro" id="IPR019734">
    <property type="entry name" value="TPR_rpt"/>
</dbReference>
<dbReference type="Proteomes" id="UP000184240">
    <property type="component" value="Unassembled WGS sequence"/>
</dbReference>
<dbReference type="Pfam" id="PF13424">
    <property type="entry name" value="TPR_12"/>
    <property type="match status" value="2"/>
</dbReference>
<sequence length="523" mass="60497">MLRYLFFILFSCVAGSIQAQQIEERFQVFEDSVFYAYKNELDSAKNSQDAAQLSLAHFNLARFYKQSQIYTEAVTHYNAALENTQQSSQTTATIQNELAELYIALNNYSKAIEFLNSSLGYSEAQQFLQLQAKSYQLLGTCWEKQEQPQKALEFQQKSLQIYQDLVDVTGEAIVLENIGSIYEDLKDYDKAYTYFEKAFSYFKNTEDERQVNALNNLADVYRKKGNYAQAIVKTTEALELAEMFQNAHQIESAYKDLAKAFALAQDFKQAHHYALAYQDLVEQQFYSQNFNQLNALQTVYDTKEKQAKIDLLQAKNKTAQIKFIALILTIFVLVATAGLLFYIQKRKRQARLAVELYKQRALEAELETKAAQEQNLQNQIQLKTATLSKYSLSLAQKNKLLEEVSGTLQKLSTRKRMDIPAKLHELSNDLNTHLQEENEWEQFMGLFNEIHPDFTRKLNQAALQKLSATELRLCLLLRLDLSSKEIASVLRITPDSVRVARYRLRKKLPLEREDELVNFMLKL</sequence>